<sequence length="307" mass="32751">MNAVIFRSFGGPDVLESAHLPRPEPQAGEVLIRVHAASVNPIDYKIRSGHFHRASITLPAVLGRDVAGTIADVGAGITDLAPGDEVYAFLGSHSGGYAQFALARANEVARKPRSLDYIQAAAVPLAATTAWQGLFDHGRLQAGQRVLIHGAGGGVGHFAVQFAKAKGATVIATVSPEDVDLVQTLGADEVIDYKAQRFEDRTAHIDLVFDLIGGDTQTRSWAVLKNGGTLVSTLQQPSVEEARKHHAHVSVFMAEPRREQLVAIAKLIDAGKVCVAVSHTHSLFDAREAHDELEHEHSTGKLVLTVA</sequence>
<organism evidence="3 4">
    <name type="scientific">Horticoccus luteus</name>
    <dbReference type="NCBI Taxonomy" id="2862869"/>
    <lineage>
        <taxon>Bacteria</taxon>
        <taxon>Pseudomonadati</taxon>
        <taxon>Verrucomicrobiota</taxon>
        <taxon>Opitutia</taxon>
        <taxon>Opitutales</taxon>
        <taxon>Opitutaceae</taxon>
        <taxon>Horticoccus</taxon>
    </lineage>
</organism>
<dbReference type="Pfam" id="PF08240">
    <property type="entry name" value="ADH_N"/>
    <property type="match status" value="1"/>
</dbReference>
<dbReference type="CDD" id="cd05289">
    <property type="entry name" value="MDR_like_2"/>
    <property type="match status" value="1"/>
</dbReference>
<evidence type="ECO:0000259" key="2">
    <source>
        <dbReference type="SMART" id="SM00829"/>
    </source>
</evidence>
<proteinExistence type="predicted"/>
<dbReference type="Proteomes" id="UP000825051">
    <property type="component" value="Chromosome"/>
</dbReference>
<dbReference type="KEGG" id="ole:K0B96_13970"/>
<dbReference type="EMBL" id="CP080507">
    <property type="protein sequence ID" value="QYM78393.1"/>
    <property type="molecule type" value="Genomic_DNA"/>
</dbReference>
<gene>
    <name evidence="3" type="ORF">K0B96_13970</name>
</gene>
<reference evidence="3" key="1">
    <citation type="submission" date="2021-08" db="EMBL/GenBank/DDBJ databases">
        <title>Genome of a novel bacterium of the phylum Verrucomicrobia, Oleiharenicola sp. KSB-15.</title>
        <authorList>
            <person name="Chung J.-H."/>
            <person name="Ahn J.-H."/>
            <person name="Yoon Y."/>
            <person name="Kim D.-Y."/>
            <person name="An S.-H."/>
            <person name="Park I."/>
            <person name="Yeon J."/>
        </authorList>
    </citation>
    <scope>NUCLEOTIDE SEQUENCE</scope>
    <source>
        <strain evidence="3">KSB-15</strain>
    </source>
</reference>
<evidence type="ECO:0000256" key="1">
    <source>
        <dbReference type="ARBA" id="ARBA00023002"/>
    </source>
</evidence>
<dbReference type="RefSeq" id="WP_220161497.1">
    <property type="nucleotide sequence ID" value="NZ_CP080507.1"/>
</dbReference>
<dbReference type="InterPro" id="IPR050700">
    <property type="entry name" value="YIM1/Zinc_Alcohol_DH_Fams"/>
</dbReference>
<name>A0A8F9TV83_9BACT</name>
<feature type="domain" description="Enoyl reductase (ER)" evidence="2">
    <location>
        <begin position="10"/>
        <end position="304"/>
    </location>
</feature>
<evidence type="ECO:0000313" key="3">
    <source>
        <dbReference type="EMBL" id="QYM78393.1"/>
    </source>
</evidence>
<dbReference type="PANTHER" id="PTHR11695:SF294">
    <property type="entry name" value="RETICULON-4-INTERACTING PROTEIN 1, MITOCHONDRIAL"/>
    <property type="match status" value="1"/>
</dbReference>
<dbReference type="SMART" id="SM00829">
    <property type="entry name" value="PKS_ER"/>
    <property type="match status" value="1"/>
</dbReference>
<protein>
    <submittedName>
        <fullName evidence="3">NADP-dependent oxidoreductase</fullName>
    </submittedName>
</protein>
<dbReference type="Pfam" id="PF13602">
    <property type="entry name" value="ADH_zinc_N_2"/>
    <property type="match status" value="1"/>
</dbReference>
<dbReference type="AlphaFoldDB" id="A0A8F9TV83"/>
<accession>A0A8F9TV83</accession>
<keyword evidence="4" id="KW-1185">Reference proteome</keyword>
<dbReference type="SUPFAM" id="SSF51735">
    <property type="entry name" value="NAD(P)-binding Rossmann-fold domains"/>
    <property type="match status" value="1"/>
</dbReference>
<keyword evidence="1" id="KW-0560">Oxidoreductase</keyword>
<dbReference type="PROSITE" id="PS01162">
    <property type="entry name" value="QOR_ZETA_CRYSTAL"/>
    <property type="match status" value="1"/>
</dbReference>
<dbReference type="SUPFAM" id="SSF50129">
    <property type="entry name" value="GroES-like"/>
    <property type="match status" value="1"/>
</dbReference>
<dbReference type="Gene3D" id="3.90.180.10">
    <property type="entry name" value="Medium-chain alcohol dehydrogenases, catalytic domain"/>
    <property type="match status" value="1"/>
</dbReference>
<dbReference type="GO" id="GO:0016491">
    <property type="term" value="F:oxidoreductase activity"/>
    <property type="evidence" value="ECO:0007669"/>
    <property type="project" value="UniProtKB-KW"/>
</dbReference>
<dbReference type="InterPro" id="IPR020843">
    <property type="entry name" value="ER"/>
</dbReference>
<dbReference type="GO" id="GO:0008270">
    <property type="term" value="F:zinc ion binding"/>
    <property type="evidence" value="ECO:0007669"/>
    <property type="project" value="InterPro"/>
</dbReference>
<dbReference type="InterPro" id="IPR002364">
    <property type="entry name" value="Quin_OxRdtase/zeta-crystal_CS"/>
</dbReference>
<dbReference type="InterPro" id="IPR011032">
    <property type="entry name" value="GroES-like_sf"/>
</dbReference>
<dbReference type="InterPro" id="IPR013154">
    <property type="entry name" value="ADH-like_N"/>
</dbReference>
<dbReference type="Gene3D" id="3.40.50.720">
    <property type="entry name" value="NAD(P)-binding Rossmann-like Domain"/>
    <property type="match status" value="1"/>
</dbReference>
<dbReference type="InterPro" id="IPR036291">
    <property type="entry name" value="NAD(P)-bd_dom_sf"/>
</dbReference>
<evidence type="ECO:0000313" key="4">
    <source>
        <dbReference type="Proteomes" id="UP000825051"/>
    </source>
</evidence>
<dbReference type="PANTHER" id="PTHR11695">
    <property type="entry name" value="ALCOHOL DEHYDROGENASE RELATED"/>
    <property type="match status" value="1"/>
</dbReference>